<dbReference type="PANTHER" id="PTHR11712">
    <property type="entry name" value="POLYKETIDE SYNTHASE-RELATED"/>
    <property type="match status" value="1"/>
</dbReference>
<evidence type="ECO:0000256" key="1">
    <source>
        <dbReference type="ARBA" id="ARBA00013191"/>
    </source>
</evidence>
<protein>
    <recommendedName>
        <fullName evidence="1">beta-ketoacyl-[acyl-carrier-protein] synthase I</fullName>
        <ecNumber evidence="1">2.3.1.41</ecNumber>
    </recommendedName>
</protein>
<dbReference type="GO" id="GO:0004315">
    <property type="term" value="F:3-oxoacyl-[acyl-carrier-protein] synthase activity"/>
    <property type="evidence" value="ECO:0007669"/>
    <property type="project" value="UniProtKB-EC"/>
</dbReference>
<dbReference type="InterPro" id="IPR016039">
    <property type="entry name" value="Thiolase-like"/>
</dbReference>
<dbReference type="PANTHER" id="PTHR11712:SF330">
    <property type="entry name" value="BETA-KETOACYL-[ACYL-CARRIER-PROTEIN] SYNTHASE I"/>
    <property type="match status" value="1"/>
</dbReference>
<keyword evidence="4" id="KW-1185">Reference proteome</keyword>
<evidence type="ECO:0000313" key="3">
    <source>
        <dbReference type="EMBL" id="PHT59723.1"/>
    </source>
</evidence>
<reference evidence="3 4" key="1">
    <citation type="journal article" date="2017" name="Genome Biol.">
        <title>New reference genome sequences of hot pepper reveal the massive evolution of plant disease-resistance genes by retroduplication.</title>
        <authorList>
            <person name="Kim S."/>
            <person name="Park J."/>
            <person name="Yeom S.I."/>
            <person name="Kim Y.M."/>
            <person name="Seo E."/>
            <person name="Kim K.T."/>
            <person name="Kim M.S."/>
            <person name="Lee J.M."/>
            <person name="Cheong K."/>
            <person name="Shin H.S."/>
            <person name="Kim S.B."/>
            <person name="Han K."/>
            <person name="Lee J."/>
            <person name="Park M."/>
            <person name="Lee H.A."/>
            <person name="Lee H.Y."/>
            <person name="Lee Y."/>
            <person name="Oh S."/>
            <person name="Lee J.H."/>
            <person name="Choi E."/>
            <person name="Choi E."/>
            <person name="Lee S.E."/>
            <person name="Jeon J."/>
            <person name="Kim H."/>
            <person name="Choi G."/>
            <person name="Song H."/>
            <person name="Lee J."/>
            <person name="Lee S.C."/>
            <person name="Kwon J.K."/>
            <person name="Lee H.Y."/>
            <person name="Koo N."/>
            <person name="Hong Y."/>
            <person name="Kim R.W."/>
            <person name="Kang W.H."/>
            <person name="Huh J.H."/>
            <person name="Kang B.C."/>
            <person name="Yang T.J."/>
            <person name="Lee Y.H."/>
            <person name="Bennetzen J.L."/>
            <person name="Choi D."/>
        </authorList>
    </citation>
    <scope>NUCLEOTIDE SEQUENCE [LARGE SCALE GENOMIC DNA]</scope>
    <source>
        <strain evidence="4">cv. PBC81</strain>
    </source>
</reference>
<dbReference type="Proteomes" id="UP000224567">
    <property type="component" value="Unassembled WGS sequence"/>
</dbReference>
<proteinExistence type="predicted"/>
<dbReference type="SUPFAM" id="SSF53901">
    <property type="entry name" value="Thiolase-like"/>
    <property type="match status" value="1"/>
</dbReference>
<dbReference type="EC" id="2.3.1.41" evidence="1"/>
<gene>
    <name evidence="3" type="ORF">CQW23_02086</name>
</gene>
<reference evidence="4" key="2">
    <citation type="journal article" date="2017" name="J. Anim. Genet.">
        <title>Multiple reference genome sequences of hot pepper reveal the massive evolution of plant disease resistance genes by retroduplication.</title>
        <authorList>
            <person name="Kim S."/>
            <person name="Park J."/>
            <person name="Yeom S.-I."/>
            <person name="Kim Y.-M."/>
            <person name="Seo E."/>
            <person name="Kim K.-T."/>
            <person name="Kim M.-S."/>
            <person name="Lee J.M."/>
            <person name="Cheong K."/>
            <person name="Shin H.-S."/>
            <person name="Kim S.-B."/>
            <person name="Han K."/>
            <person name="Lee J."/>
            <person name="Park M."/>
            <person name="Lee H.-A."/>
            <person name="Lee H.-Y."/>
            <person name="Lee Y."/>
            <person name="Oh S."/>
            <person name="Lee J.H."/>
            <person name="Choi E."/>
            <person name="Choi E."/>
            <person name="Lee S.E."/>
            <person name="Jeon J."/>
            <person name="Kim H."/>
            <person name="Choi G."/>
            <person name="Song H."/>
            <person name="Lee J."/>
            <person name="Lee S.-C."/>
            <person name="Kwon J.-K."/>
            <person name="Lee H.-Y."/>
            <person name="Koo N."/>
            <person name="Hong Y."/>
            <person name="Kim R.W."/>
            <person name="Kang W.-H."/>
            <person name="Huh J.H."/>
            <person name="Kang B.-C."/>
            <person name="Yang T.-J."/>
            <person name="Lee Y.-H."/>
            <person name="Bennetzen J.L."/>
            <person name="Choi D."/>
        </authorList>
    </citation>
    <scope>NUCLEOTIDE SEQUENCE [LARGE SCALE GENOMIC DNA]</scope>
    <source>
        <strain evidence="4">cv. PBC81</strain>
    </source>
</reference>
<evidence type="ECO:0000256" key="2">
    <source>
        <dbReference type="ARBA" id="ARBA00022679"/>
    </source>
</evidence>
<dbReference type="STRING" id="33114.A0A2G2XQF1"/>
<dbReference type="InterPro" id="IPR000794">
    <property type="entry name" value="Beta-ketoacyl_synthase"/>
</dbReference>
<evidence type="ECO:0000313" key="4">
    <source>
        <dbReference type="Proteomes" id="UP000224567"/>
    </source>
</evidence>
<dbReference type="GO" id="GO:0006633">
    <property type="term" value="P:fatty acid biosynthetic process"/>
    <property type="evidence" value="ECO:0007669"/>
    <property type="project" value="TreeGrafter"/>
</dbReference>
<dbReference type="EMBL" id="MLFT02000001">
    <property type="protein sequence ID" value="PHT59723.1"/>
    <property type="molecule type" value="Genomic_DNA"/>
</dbReference>
<dbReference type="Gene3D" id="3.40.47.10">
    <property type="match status" value="1"/>
</dbReference>
<sequence>MSSLDLGDVNLQLLYEGERSIRWAIESIMVNYWGSNTAGESNLRGKNCSKHSEESNRPHWFDTSSYTVRPFLGQVRYFSVEGYTDGKNDHRLGNYWRHSLVAGKMALDNANLSQQVVETMLKMRIGLLVGYGMGGLNVFSDGMEALVQRGYKKMSLYFIPY</sequence>
<accession>A0A2G2XQF1</accession>
<dbReference type="OrthoDB" id="5334845at2759"/>
<organism evidence="3 4">
    <name type="scientific">Capsicum baccatum</name>
    <name type="common">Peruvian pepper</name>
    <dbReference type="NCBI Taxonomy" id="33114"/>
    <lineage>
        <taxon>Eukaryota</taxon>
        <taxon>Viridiplantae</taxon>
        <taxon>Streptophyta</taxon>
        <taxon>Embryophyta</taxon>
        <taxon>Tracheophyta</taxon>
        <taxon>Spermatophyta</taxon>
        <taxon>Magnoliopsida</taxon>
        <taxon>eudicotyledons</taxon>
        <taxon>Gunneridae</taxon>
        <taxon>Pentapetalae</taxon>
        <taxon>asterids</taxon>
        <taxon>lamiids</taxon>
        <taxon>Solanales</taxon>
        <taxon>Solanaceae</taxon>
        <taxon>Solanoideae</taxon>
        <taxon>Capsiceae</taxon>
        <taxon>Capsicum</taxon>
    </lineage>
</organism>
<keyword evidence="2" id="KW-0808">Transferase</keyword>
<dbReference type="AlphaFoldDB" id="A0A2G2XQF1"/>
<comment type="caution">
    <text evidence="3">The sequence shown here is derived from an EMBL/GenBank/DDBJ whole genome shotgun (WGS) entry which is preliminary data.</text>
</comment>
<name>A0A2G2XQF1_CAPBA</name>
<dbReference type="GO" id="GO:0005739">
    <property type="term" value="C:mitochondrion"/>
    <property type="evidence" value="ECO:0007669"/>
    <property type="project" value="TreeGrafter"/>
</dbReference>